<dbReference type="AlphaFoldDB" id="A0A9X7VVU3"/>
<keyword evidence="2" id="KW-1185">Reference proteome</keyword>
<sequence>MTANYYLSTGARELLLQIAQDEEGPFTMIIANGCCDGTAPYLYRDVTPEPNWQLVLQDDLVSVYTGNLGPDVPGMDVLIDALPAVSDSFSLESDYGYRFVVRLLARN</sequence>
<organism evidence="1 2">
    <name type="scientific">Alicyclobacillus mengziensis</name>
    <dbReference type="NCBI Taxonomy" id="2931921"/>
    <lineage>
        <taxon>Bacteria</taxon>
        <taxon>Bacillati</taxon>
        <taxon>Bacillota</taxon>
        <taxon>Bacilli</taxon>
        <taxon>Bacillales</taxon>
        <taxon>Alicyclobacillaceae</taxon>
        <taxon>Alicyclobacillus</taxon>
    </lineage>
</organism>
<dbReference type="Proteomes" id="UP000663505">
    <property type="component" value="Chromosome"/>
</dbReference>
<evidence type="ECO:0000313" key="2">
    <source>
        <dbReference type="Proteomes" id="UP000663505"/>
    </source>
</evidence>
<dbReference type="Pfam" id="PF05610">
    <property type="entry name" value="DUF779"/>
    <property type="match status" value="1"/>
</dbReference>
<dbReference type="InterPro" id="IPR008497">
    <property type="entry name" value="DUF779"/>
</dbReference>
<dbReference type="EMBL" id="CP071182">
    <property type="protein sequence ID" value="QSO45539.1"/>
    <property type="molecule type" value="Genomic_DNA"/>
</dbReference>
<proteinExistence type="predicted"/>
<accession>A0A9X7VVU3</accession>
<dbReference type="KEGG" id="afx:JZ786_13235"/>
<protein>
    <submittedName>
        <fullName evidence="1">DUF779 domain-containing protein</fullName>
    </submittedName>
</protein>
<dbReference type="RefSeq" id="WP_206654910.1">
    <property type="nucleotide sequence ID" value="NZ_CP071182.1"/>
</dbReference>
<evidence type="ECO:0000313" key="1">
    <source>
        <dbReference type="EMBL" id="QSO45539.1"/>
    </source>
</evidence>
<name>A0A9X7VVU3_9BACL</name>
<reference evidence="1 2" key="1">
    <citation type="submission" date="2021-02" db="EMBL/GenBank/DDBJ databases">
        <title>Alicyclobacillus curvatus sp. nov. and Alicyclobacillus mengziensis sp. nov., two acidophilic bacteria isolated from acid mine drainage.</title>
        <authorList>
            <person name="Huang Y."/>
        </authorList>
    </citation>
    <scope>NUCLEOTIDE SEQUENCE [LARGE SCALE GENOMIC DNA]</scope>
    <source>
        <strain evidence="1 2">S30H14</strain>
    </source>
</reference>
<gene>
    <name evidence="1" type="ORF">JZ786_13235</name>
</gene>